<dbReference type="PANTHER" id="PTHR13173:SF10">
    <property type="entry name" value="WW DOMAIN-BINDING PROTEIN 4"/>
    <property type="match status" value="1"/>
</dbReference>
<dbReference type="InterPro" id="IPR036236">
    <property type="entry name" value="Znf_C2H2_sf"/>
</dbReference>
<dbReference type="InterPro" id="IPR003604">
    <property type="entry name" value="Matrin/U1-like-C_Znf_C2H2"/>
</dbReference>
<dbReference type="InterPro" id="IPR000690">
    <property type="entry name" value="Matrin/U1-C_Znf_C2H2"/>
</dbReference>
<dbReference type="GO" id="GO:0071011">
    <property type="term" value="C:precatalytic spliceosome"/>
    <property type="evidence" value="ECO:0007669"/>
    <property type="project" value="TreeGrafter"/>
</dbReference>
<dbReference type="GO" id="GO:0000398">
    <property type="term" value="P:mRNA splicing, via spliceosome"/>
    <property type="evidence" value="ECO:0007669"/>
    <property type="project" value="InterPro"/>
</dbReference>
<dbReference type="PANTHER" id="PTHR13173">
    <property type="entry name" value="WW DOMAIN BINDING PROTEIN 4"/>
    <property type="match status" value="1"/>
</dbReference>
<evidence type="ECO:0000256" key="5">
    <source>
        <dbReference type="ARBA" id="ARBA00023242"/>
    </source>
</evidence>
<accession>A0AAD5SR72</accession>
<evidence type="ECO:0000259" key="7">
    <source>
        <dbReference type="PROSITE" id="PS50171"/>
    </source>
</evidence>
<dbReference type="GO" id="GO:0008270">
    <property type="term" value="F:zinc ion binding"/>
    <property type="evidence" value="ECO:0007669"/>
    <property type="project" value="UniProtKB-KW"/>
</dbReference>
<keyword evidence="2" id="KW-0479">Metal-binding</keyword>
<dbReference type="SMART" id="SM00451">
    <property type="entry name" value="ZnF_U1"/>
    <property type="match status" value="1"/>
</dbReference>
<organism evidence="8 9">
    <name type="scientific">Rhizophlyctis rosea</name>
    <dbReference type="NCBI Taxonomy" id="64517"/>
    <lineage>
        <taxon>Eukaryota</taxon>
        <taxon>Fungi</taxon>
        <taxon>Fungi incertae sedis</taxon>
        <taxon>Chytridiomycota</taxon>
        <taxon>Chytridiomycota incertae sedis</taxon>
        <taxon>Chytridiomycetes</taxon>
        <taxon>Rhizophlyctidales</taxon>
        <taxon>Rhizophlyctidaceae</taxon>
        <taxon>Rhizophlyctis</taxon>
    </lineage>
</organism>
<keyword evidence="9" id="KW-1185">Reference proteome</keyword>
<evidence type="ECO:0000313" key="9">
    <source>
        <dbReference type="Proteomes" id="UP001212841"/>
    </source>
</evidence>
<dbReference type="AlphaFoldDB" id="A0AAD5SR72"/>
<dbReference type="EMBL" id="JADGJD010000020">
    <property type="protein sequence ID" value="KAJ3056796.1"/>
    <property type="molecule type" value="Genomic_DNA"/>
</dbReference>
<dbReference type="Proteomes" id="UP001212841">
    <property type="component" value="Unassembled WGS sequence"/>
</dbReference>
<feature type="compositionally biased region" description="Basic residues" evidence="6">
    <location>
        <begin position="204"/>
        <end position="223"/>
    </location>
</feature>
<dbReference type="GO" id="GO:0003723">
    <property type="term" value="F:RNA binding"/>
    <property type="evidence" value="ECO:0007669"/>
    <property type="project" value="TreeGrafter"/>
</dbReference>
<dbReference type="InterPro" id="IPR013085">
    <property type="entry name" value="U1-CZ_Znf_C2H2"/>
</dbReference>
<evidence type="ECO:0000256" key="1">
    <source>
        <dbReference type="ARBA" id="ARBA00004123"/>
    </source>
</evidence>
<evidence type="ECO:0000313" key="8">
    <source>
        <dbReference type="EMBL" id="KAJ3056796.1"/>
    </source>
</evidence>
<sequence length="223" mass="24585">MAERWVSNKKYLCKYCQIYLQDNKASRNIHEQGRKHKDAVEAFLAGVHKRSEAKQKEDMETKAMLQKIEEAAAKQFASDTGSLYRKSASAIPTAATTAYTPSFTPAFTPTAVPHFTPKFEPKALPAEESTEGGSDPYGGWTVVDTPLPPTSAATGMEAETKAVDEYEEEPEENLRGFKIREKILPTDSSGGIGDEDDSGSTATFKKRKMGAGKVNRNIRKRTE</sequence>
<evidence type="ECO:0000256" key="4">
    <source>
        <dbReference type="ARBA" id="ARBA00022833"/>
    </source>
</evidence>
<proteinExistence type="predicted"/>
<name>A0AAD5SR72_9FUNG</name>
<evidence type="ECO:0000256" key="2">
    <source>
        <dbReference type="ARBA" id="ARBA00022723"/>
    </source>
</evidence>
<dbReference type="SUPFAM" id="SSF57667">
    <property type="entry name" value="beta-beta-alpha zinc fingers"/>
    <property type="match status" value="1"/>
</dbReference>
<feature type="region of interest" description="Disordered" evidence="6">
    <location>
        <begin position="149"/>
        <end position="223"/>
    </location>
</feature>
<comment type="subcellular location">
    <subcellularLocation>
        <location evidence="1">Nucleus</location>
    </subcellularLocation>
</comment>
<protein>
    <recommendedName>
        <fullName evidence="7">Matrin-type domain-containing protein</fullName>
    </recommendedName>
</protein>
<keyword evidence="5" id="KW-0539">Nucleus</keyword>
<feature type="domain" description="Matrin-type" evidence="7">
    <location>
        <begin position="11"/>
        <end position="42"/>
    </location>
</feature>
<evidence type="ECO:0000256" key="6">
    <source>
        <dbReference type="SAM" id="MobiDB-lite"/>
    </source>
</evidence>
<keyword evidence="3" id="KW-0863">Zinc-finger</keyword>
<reference evidence="8" key="1">
    <citation type="submission" date="2020-05" db="EMBL/GenBank/DDBJ databases">
        <title>Phylogenomic resolution of chytrid fungi.</title>
        <authorList>
            <person name="Stajich J.E."/>
            <person name="Amses K."/>
            <person name="Simmons R."/>
            <person name="Seto K."/>
            <person name="Myers J."/>
            <person name="Bonds A."/>
            <person name="Quandt C.A."/>
            <person name="Barry K."/>
            <person name="Liu P."/>
            <person name="Grigoriev I."/>
            <person name="Longcore J.E."/>
            <person name="James T.Y."/>
        </authorList>
    </citation>
    <scope>NUCLEOTIDE SEQUENCE</scope>
    <source>
        <strain evidence="8">JEL0318</strain>
    </source>
</reference>
<evidence type="ECO:0000256" key="3">
    <source>
        <dbReference type="ARBA" id="ARBA00022771"/>
    </source>
</evidence>
<dbReference type="Pfam" id="PF06220">
    <property type="entry name" value="zf-U1"/>
    <property type="match status" value="1"/>
</dbReference>
<keyword evidence="4" id="KW-0862">Zinc</keyword>
<dbReference type="InterPro" id="IPR040023">
    <property type="entry name" value="WBP4"/>
</dbReference>
<comment type="caution">
    <text evidence="8">The sequence shown here is derived from an EMBL/GenBank/DDBJ whole genome shotgun (WGS) entry which is preliminary data.</text>
</comment>
<gene>
    <name evidence="8" type="ORF">HK097_004060</name>
</gene>
<dbReference type="PROSITE" id="PS50171">
    <property type="entry name" value="ZF_MATRIN"/>
    <property type="match status" value="1"/>
</dbReference>
<feature type="compositionally biased region" description="Basic and acidic residues" evidence="6">
    <location>
        <begin position="172"/>
        <end position="184"/>
    </location>
</feature>
<dbReference type="Gene3D" id="3.30.160.60">
    <property type="entry name" value="Classic Zinc Finger"/>
    <property type="match status" value="1"/>
</dbReference>